<evidence type="ECO:0000259" key="6">
    <source>
        <dbReference type="PROSITE" id="PS50222"/>
    </source>
</evidence>
<dbReference type="SUPFAM" id="SSF56784">
    <property type="entry name" value="HAD-like"/>
    <property type="match status" value="1"/>
</dbReference>
<evidence type="ECO:0000256" key="2">
    <source>
        <dbReference type="ARBA" id="ARBA00007958"/>
    </source>
</evidence>
<dbReference type="InterPro" id="IPR002048">
    <property type="entry name" value="EF_hand_dom"/>
</dbReference>
<dbReference type="NCBIfam" id="TIGR01549">
    <property type="entry name" value="HAD-SF-IA-v1"/>
    <property type="match status" value="1"/>
</dbReference>
<dbReference type="Proteomes" id="UP000185744">
    <property type="component" value="Unassembled WGS sequence"/>
</dbReference>
<comment type="caution">
    <text evidence="7">The sequence shown here is derived from an EMBL/GenBank/DDBJ whole genome shotgun (WGS) entry which is preliminary data.</text>
</comment>
<dbReference type="FunCoup" id="A0A1Q6DUA9">
    <property type="interactions" value="27"/>
</dbReference>
<dbReference type="InterPro" id="IPR023214">
    <property type="entry name" value="HAD_sf"/>
</dbReference>
<dbReference type="GO" id="GO:0044281">
    <property type="term" value="P:small molecule metabolic process"/>
    <property type="evidence" value="ECO:0007669"/>
    <property type="project" value="UniProtKB-ARBA"/>
</dbReference>
<dbReference type="PROSITE" id="PS50222">
    <property type="entry name" value="EF_HAND_2"/>
    <property type="match status" value="1"/>
</dbReference>
<evidence type="ECO:0000313" key="8">
    <source>
        <dbReference type="Proteomes" id="UP000185744"/>
    </source>
</evidence>
<dbReference type="SFLD" id="SFLDG01129">
    <property type="entry name" value="C1.5:_HAD__Beta-PGM__Phosphata"/>
    <property type="match status" value="1"/>
</dbReference>
<comment type="similarity">
    <text evidence="2">Belongs to the HAD-like hydrolase superfamily.</text>
</comment>
<organism evidence="7 8">
    <name type="scientific">Methanohalarchaeum thermophilum</name>
    <dbReference type="NCBI Taxonomy" id="1903181"/>
    <lineage>
        <taxon>Archaea</taxon>
        <taxon>Methanobacteriati</taxon>
        <taxon>Methanobacteriota</taxon>
        <taxon>Methanonatronarchaeia</taxon>
        <taxon>Methanonatronarchaeales</taxon>
        <taxon>Methanonatronarchaeaceae</taxon>
        <taxon>Candidatus Methanohalarchaeum</taxon>
    </lineage>
</organism>
<name>A0A1Q6DUA9_METT1</name>
<dbReference type="GO" id="GO:0005509">
    <property type="term" value="F:calcium ion binding"/>
    <property type="evidence" value="ECO:0007669"/>
    <property type="project" value="InterPro"/>
</dbReference>
<evidence type="ECO:0000256" key="1">
    <source>
        <dbReference type="ARBA" id="ARBA00001946"/>
    </source>
</evidence>
<dbReference type="InterPro" id="IPR041492">
    <property type="entry name" value="HAD_2"/>
</dbReference>
<proteinExistence type="inferred from homology"/>
<dbReference type="PANTHER" id="PTHR46470:SF2">
    <property type="entry name" value="GLYCERALDEHYDE 3-PHOSPHATE PHOSPHATASE"/>
    <property type="match status" value="1"/>
</dbReference>
<evidence type="ECO:0000256" key="4">
    <source>
        <dbReference type="ARBA" id="ARBA00022801"/>
    </source>
</evidence>
<keyword evidence="5" id="KW-0460">Magnesium</keyword>
<dbReference type="InterPro" id="IPR036412">
    <property type="entry name" value="HAD-like_sf"/>
</dbReference>
<feature type="domain" description="EF-hand" evidence="6">
    <location>
        <begin position="14"/>
        <end position="49"/>
    </location>
</feature>
<dbReference type="Pfam" id="PF13419">
    <property type="entry name" value="HAD_2"/>
    <property type="match status" value="1"/>
</dbReference>
<evidence type="ECO:0000313" key="7">
    <source>
        <dbReference type="EMBL" id="OKY77933.1"/>
    </source>
</evidence>
<keyword evidence="3" id="KW-0479">Metal-binding</keyword>
<comment type="cofactor">
    <cofactor evidence="1">
        <name>Mg(2+)</name>
        <dbReference type="ChEBI" id="CHEBI:18420"/>
    </cofactor>
</comment>
<keyword evidence="8" id="KW-1185">Reference proteome</keyword>
<reference evidence="7" key="1">
    <citation type="submission" date="2016-12" db="EMBL/GenBank/DDBJ databases">
        <title>Discovery of methanogenic haloarchaea.</title>
        <authorList>
            <person name="Sorokin D.Y."/>
            <person name="Makarova K.S."/>
            <person name="Abbas B."/>
            <person name="Ferrer M."/>
            <person name="Golyshin P.N."/>
        </authorList>
    </citation>
    <scope>NUCLEOTIDE SEQUENCE [LARGE SCALE GENOMIC DNA]</scope>
    <source>
        <strain evidence="7">HMET1</strain>
    </source>
</reference>
<gene>
    <name evidence="7" type="ORF">BTN85_0410</name>
</gene>
<dbReference type="AlphaFoldDB" id="A0A1Q6DUA9"/>
<keyword evidence="4 7" id="KW-0378">Hydrolase</keyword>
<dbReference type="InParanoid" id="A0A1Q6DUA9"/>
<accession>A0A1Q6DUA9</accession>
<dbReference type="Gene3D" id="3.40.50.1000">
    <property type="entry name" value="HAD superfamily/HAD-like"/>
    <property type="match status" value="1"/>
</dbReference>
<protein>
    <submittedName>
        <fullName evidence="7">HAD superfamily hydrolase</fullName>
    </submittedName>
</protein>
<dbReference type="Gene3D" id="1.10.150.520">
    <property type="match status" value="1"/>
</dbReference>
<dbReference type="SFLD" id="SFLDS00003">
    <property type="entry name" value="Haloacid_Dehalogenase"/>
    <property type="match status" value="1"/>
</dbReference>
<evidence type="ECO:0000256" key="5">
    <source>
        <dbReference type="ARBA" id="ARBA00022842"/>
    </source>
</evidence>
<dbReference type="InterPro" id="IPR051400">
    <property type="entry name" value="HAD-like_hydrolase"/>
</dbReference>
<sequence length="211" mass="24453">MTIFFDLDGTLCDVKESRKKIMFRCLDKYGLPKITRDEYRKALQEVTLNKKLETRYPIFKSIFEDKGCFYKNKVQKALKEYKKEILSKIYLYPDAENVLRNLDISKVLVTNGPSRSQWDKINKLNIEECFSGIIISGEFGYSKPDSKIFEHAKKIAECCNGFFVGNSPRYDIYGAKKAGLKTILVDRNGEKKPDCSPDYKIKNLNQLNEIV</sequence>
<dbReference type="EMBL" id="MSDW01000001">
    <property type="protein sequence ID" value="OKY77933.1"/>
    <property type="molecule type" value="Genomic_DNA"/>
</dbReference>
<dbReference type="GO" id="GO:0016791">
    <property type="term" value="F:phosphatase activity"/>
    <property type="evidence" value="ECO:0007669"/>
    <property type="project" value="TreeGrafter"/>
</dbReference>
<dbReference type="PANTHER" id="PTHR46470">
    <property type="entry name" value="N-ACYLNEURAMINATE-9-PHOSPHATASE"/>
    <property type="match status" value="1"/>
</dbReference>
<evidence type="ECO:0000256" key="3">
    <source>
        <dbReference type="ARBA" id="ARBA00022723"/>
    </source>
</evidence>
<dbReference type="InterPro" id="IPR006439">
    <property type="entry name" value="HAD-SF_hydro_IA"/>
</dbReference>
<dbReference type="STRING" id="1903181.BTN85_0410"/>